<name>A0A1G7MU82_9SPHI</name>
<evidence type="ECO:0000313" key="3">
    <source>
        <dbReference type="EMBL" id="SDF65302.1"/>
    </source>
</evidence>
<dbReference type="Pfam" id="PF14257">
    <property type="entry name" value="DUF4349"/>
    <property type="match status" value="1"/>
</dbReference>
<evidence type="ECO:0000313" key="4">
    <source>
        <dbReference type="Proteomes" id="UP000199072"/>
    </source>
</evidence>
<evidence type="ECO:0000259" key="2">
    <source>
        <dbReference type="Pfam" id="PF14257"/>
    </source>
</evidence>
<dbReference type="InterPro" id="IPR025645">
    <property type="entry name" value="DUF4349"/>
</dbReference>
<feature type="domain" description="DUF4349" evidence="2">
    <location>
        <begin position="104"/>
        <end position="310"/>
    </location>
</feature>
<gene>
    <name evidence="3" type="ORF">SAMN05216464_12320</name>
</gene>
<keyword evidence="1" id="KW-0472">Membrane</keyword>
<sequence>MFYKLKLLIMKSYLISFALLSLLLSSCGRTKTKNELKDSVLDLASPAVKLDKEVLEKNTAPVAVELAEPNSISSDEAYGNVGGGNDKGYRYTNAPHVVTDTSKKIVKDGTIAFETNNVAIARKKILLSVKKYGGYVDEDDQSTNSDENRKEYNLKIRIPAKYFDFVLDSVSASADKIDTKSISITDVTTRYIDIKTRLGNKKLLENRYLELLKKASRITDLLEIENKLTEIRSDIESTQGQLNYLNKQVSYSSLDITFYTRHVEKADKGVGIGYKFKMALVNGWIQLQNIFFTIITLWPFIVIGVAAIWLFKVWRKRRKLKQAQ</sequence>
<evidence type="ECO:0000256" key="1">
    <source>
        <dbReference type="SAM" id="Phobius"/>
    </source>
</evidence>
<accession>A0A1G7MU82</accession>
<proteinExistence type="predicted"/>
<dbReference type="EMBL" id="FNAI01000023">
    <property type="protein sequence ID" value="SDF65302.1"/>
    <property type="molecule type" value="Genomic_DNA"/>
</dbReference>
<keyword evidence="1" id="KW-0812">Transmembrane</keyword>
<dbReference type="PROSITE" id="PS51257">
    <property type="entry name" value="PROKAR_LIPOPROTEIN"/>
    <property type="match status" value="1"/>
</dbReference>
<dbReference type="Proteomes" id="UP000199072">
    <property type="component" value="Unassembled WGS sequence"/>
</dbReference>
<keyword evidence="1" id="KW-1133">Transmembrane helix</keyword>
<dbReference type="STRING" id="1391627.SAMN05216464_12320"/>
<dbReference type="OrthoDB" id="5381491at2"/>
<protein>
    <recommendedName>
        <fullName evidence="2">DUF4349 domain-containing protein</fullName>
    </recommendedName>
</protein>
<organism evidence="3 4">
    <name type="scientific">Mucilaginibacter pineti</name>
    <dbReference type="NCBI Taxonomy" id="1391627"/>
    <lineage>
        <taxon>Bacteria</taxon>
        <taxon>Pseudomonadati</taxon>
        <taxon>Bacteroidota</taxon>
        <taxon>Sphingobacteriia</taxon>
        <taxon>Sphingobacteriales</taxon>
        <taxon>Sphingobacteriaceae</taxon>
        <taxon>Mucilaginibacter</taxon>
    </lineage>
</organism>
<keyword evidence="4" id="KW-1185">Reference proteome</keyword>
<reference evidence="3 4" key="1">
    <citation type="submission" date="2016-10" db="EMBL/GenBank/DDBJ databases">
        <authorList>
            <person name="de Groot N.N."/>
        </authorList>
    </citation>
    <scope>NUCLEOTIDE SEQUENCE [LARGE SCALE GENOMIC DNA]</scope>
    <source>
        <strain evidence="3 4">47C3B</strain>
    </source>
</reference>
<feature type="transmembrane region" description="Helical" evidence="1">
    <location>
        <begin position="290"/>
        <end position="311"/>
    </location>
</feature>
<dbReference type="AlphaFoldDB" id="A0A1G7MU82"/>